<keyword evidence="1" id="KW-0472">Membrane</keyword>
<evidence type="ECO:0000256" key="1">
    <source>
        <dbReference type="SAM" id="Phobius"/>
    </source>
</evidence>
<proteinExistence type="predicted"/>
<reference evidence="3" key="1">
    <citation type="submission" date="2016-02" db="EMBL/GenBank/DDBJ databases">
        <authorList>
            <person name="Holder M.E."/>
            <person name="Ajami N.J."/>
            <person name="Petrosino J.F."/>
        </authorList>
    </citation>
    <scope>NUCLEOTIDE SEQUENCE [LARGE SCALE GENOMIC DNA]</scope>
    <source>
        <strain evidence="3">DSM 12838</strain>
    </source>
</reference>
<evidence type="ECO:0008006" key="4">
    <source>
        <dbReference type="Google" id="ProtNLM"/>
    </source>
</evidence>
<sequence length="160" mass="17642">MFLNPGFLTEVTPVKAQPLIGQYDLTFLGKEAAYNNSLLRMPGSEVIFKNSVTAVGETRANMDIASLWFESGLDGNRLAANVWPDDDSCVRIFRLLEDMTVNSIFLTKGMYLIGFNDMCTVDRDFDDMIISAKAVPVPGAVWLLSAGLAGVIGMRRRNRA</sequence>
<gene>
    <name evidence="2" type="ORF">AXF15_12110</name>
</gene>
<dbReference type="KEGG" id="doa:AXF15_12110"/>
<dbReference type="NCBIfam" id="TIGR02595">
    <property type="entry name" value="PEP_CTERM"/>
    <property type="match status" value="1"/>
</dbReference>
<protein>
    <recommendedName>
        <fullName evidence="4">PEP-CTERM protein-sorting domain-containing protein</fullName>
    </recommendedName>
</protein>
<keyword evidence="1" id="KW-1133">Transmembrane helix</keyword>
<accession>A0A120KND1</accession>
<keyword evidence="1" id="KW-0812">Transmembrane</keyword>
<dbReference type="AlphaFoldDB" id="A0A120KND1"/>
<name>A0A120KND1_9BACT</name>
<dbReference type="EMBL" id="CP014230">
    <property type="protein sequence ID" value="AMD93769.1"/>
    <property type="molecule type" value="Genomic_DNA"/>
</dbReference>
<evidence type="ECO:0000313" key="2">
    <source>
        <dbReference type="EMBL" id="AMD93769.1"/>
    </source>
</evidence>
<keyword evidence="3" id="KW-1185">Reference proteome</keyword>
<dbReference type="InterPro" id="IPR013424">
    <property type="entry name" value="Ice-binding_C"/>
</dbReference>
<dbReference type="Proteomes" id="UP000063964">
    <property type="component" value="Chromosome"/>
</dbReference>
<feature type="transmembrane region" description="Helical" evidence="1">
    <location>
        <begin position="135"/>
        <end position="154"/>
    </location>
</feature>
<organism evidence="2 3">
    <name type="scientific">Desulfomicrobium orale DSM 12838</name>
    <dbReference type="NCBI Taxonomy" id="888061"/>
    <lineage>
        <taxon>Bacteria</taxon>
        <taxon>Pseudomonadati</taxon>
        <taxon>Thermodesulfobacteriota</taxon>
        <taxon>Desulfovibrionia</taxon>
        <taxon>Desulfovibrionales</taxon>
        <taxon>Desulfomicrobiaceae</taxon>
        <taxon>Desulfomicrobium</taxon>
    </lineage>
</organism>
<evidence type="ECO:0000313" key="3">
    <source>
        <dbReference type="Proteomes" id="UP000063964"/>
    </source>
</evidence>